<accession>A0A803J7B8</accession>
<dbReference type="InterPro" id="IPR000477">
    <property type="entry name" value="RT_dom"/>
</dbReference>
<dbReference type="Pfam" id="PF26215">
    <property type="entry name" value="HTH_animal"/>
    <property type="match status" value="1"/>
</dbReference>
<dbReference type="AlphaFoldDB" id="A0A803J7B8"/>
<dbReference type="InterPro" id="IPR058912">
    <property type="entry name" value="HTH_animal"/>
</dbReference>
<sequence length="592" mass="67907">MIDLHRFQRTMKLKEHFRLPNTQMRIFKPPSQYEPPNTPKSIAAFTRLLIDETYKHTQPSGHSNLTRTEREAMRSLSLNPNIIIRPADKGGGVVVLNYSDYRLEIINQLSDTVTYQKLEKDPTGIYKKQIDASLHLGLANGFINTDTFNFLIKEYPVCPILYTLPKIHKSLTSPPGRPIVSARDSLLQPLSIYIDYFLQPIVKGTHTYLRDTGDLLLKLQGLHPLPPNIKLATMDVSSLYTVIPTGEGIAIVKEYLVKHPDECRPPAEFLIELLTHCLTRNYFKFEHSYYLQTSGTSMGSNVAPSFANLFMANYEHTYMFPEYGKFIHKMFRYIDDLLLLWIGTEDQFWSMVNKLNQLPTTIRFTAHLGTSDISFLDLAVSVTGSTLTTTTYRKDTDRNTLLHFSSCHPPHTLQSIPYSQMVRMVRNNSDPIHLQHQLDELETRFVQRGYRPSLLKTSRTKVSTLTQAQTLEGVDRLSPEVKDERLTFTTTFSPDKKPLIDAIFYHWSVLEKDRSLPPIFRHPPRIGYRRGHSLRDILVKTDPRHCYQSTVTNTWLPSTKLGCYKCPNCTTCNALITGPTFNHPHTGRSNTD</sequence>
<dbReference type="PANTHER" id="PTHR21301">
    <property type="entry name" value="REVERSE TRANSCRIPTASE"/>
    <property type="match status" value="1"/>
</dbReference>
<evidence type="ECO:0000259" key="1">
    <source>
        <dbReference type="PROSITE" id="PS50878"/>
    </source>
</evidence>
<reference evidence="2" key="2">
    <citation type="submission" date="2021-03" db="UniProtKB">
        <authorList>
            <consortium name="Ensembl"/>
        </authorList>
    </citation>
    <scope>IDENTIFICATION</scope>
</reference>
<dbReference type="GeneTree" id="ENSGT00840000129931"/>
<proteinExistence type="predicted"/>
<dbReference type="PROSITE" id="PS50878">
    <property type="entry name" value="RT_POL"/>
    <property type="match status" value="1"/>
</dbReference>
<evidence type="ECO:0000313" key="2">
    <source>
        <dbReference type="Ensembl" id="ENSXETP00000103767"/>
    </source>
</evidence>
<protein>
    <recommendedName>
        <fullName evidence="1">Reverse transcriptase domain-containing protein</fullName>
    </recommendedName>
</protein>
<dbReference type="InParanoid" id="A0A803J7B8"/>
<dbReference type="PANTHER" id="PTHR21301:SF14">
    <property type="match status" value="1"/>
</dbReference>
<reference evidence="2" key="1">
    <citation type="journal article" date="2010" name="Science">
        <title>The genome of the Western clawed frog Xenopus tropicalis.</title>
        <authorList>
            <person name="Hellsten U."/>
            <person name="Harland R.M."/>
            <person name="Gilchrist M.J."/>
            <person name="Hendrix D."/>
            <person name="Jurka J."/>
            <person name="Kapitonov V."/>
            <person name="Ovcharenko I."/>
            <person name="Putnam N.H."/>
            <person name="Shu S."/>
            <person name="Taher L."/>
            <person name="Blitz I.L."/>
            <person name="Blumberg B."/>
            <person name="Dichmann D.S."/>
            <person name="Dubchak I."/>
            <person name="Amaya E."/>
            <person name="Detter J.C."/>
            <person name="Fletcher R."/>
            <person name="Gerhard D.S."/>
            <person name="Goodstein D."/>
            <person name="Graves T."/>
            <person name="Grigoriev I.V."/>
            <person name="Grimwood J."/>
            <person name="Kawashima T."/>
            <person name="Lindquist E."/>
            <person name="Lucas S.M."/>
            <person name="Mead P.E."/>
            <person name="Mitros T."/>
            <person name="Ogino H."/>
            <person name="Ohta Y."/>
            <person name="Poliakov A.V."/>
            <person name="Pollet N."/>
            <person name="Robert J."/>
            <person name="Salamov A."/>
            <person name="Sater A.K."/>
            <person name="Schmutz J."/>
            <person name="Terry A."/>
            <person name="Vize P.D."/>
            <person name="Warren W.C."/>
            <person name="Wells D."/>
            <person name="Wills A."/>
            <person name="Wilson R.K."/>
            <person name="Zimmerman L.B."/>
            <person name="Zorn A.M."/>
            <person name="Grainger R."/>
            <person name="Grammer T."/>
            <person name="Khokha M.K."/>
            <person name="Richardson P.M."/>
            <person name="Rokhsar D.S."/>
        </authorList>
    </citation>
    <scope>NUCLEOTIDE SEQUENCE [LARGE SCALE GENOMIC DNA]</scope>
    <source>
        <strain evidence="2">Nigerian</strain>
    </source>
</reference>
<organism evidence="2">
    <name type="scientific">Xenopus tropicalis</name>
    <name type="common">Western clawed frog</name>
    <name type="synonym">Silurana tropicalis</name>
    <dbReference type="NCBI Taxonomy" id="8364"/>
    <lineage>
        <taxon>Eukaryota</taxon>
        <taxon>Metazoa</taxon>
        <taxon>Chordata</taxon>
        <taxon>Craniata</taxon>
        <taxon>Vertebrata</taxon>
        <taxon>Euteleostomi</taxon>
        <taxon>Amphibia</taxon>
        <taxon>Batrachia</taxon>
        <taxon>Anura</taxon>
        <taxon>Pipoidea</taxon>
        <taxon>Pipidae</taxon>
        <taxon>Xenopodinae</taxon>
        <taxon>Xenopus</taxon>
        <taxon>Silurana</taxon>
    </lineage>
</organism>
<feature type="domain" description="Reverse transcriptase" evidence="1">
    <location>
        <begin position="145"/>
        <end position="387"/>
    </location>
</feature>
<name>A0A803J7B8_XENTR</name>
<dbReference type="Ensembl" id="ENSXETT00000119219">
    <property type="protein sequence ID" value="ENSXETP00000103767"/>
    <property type="gene ID" value="ENSXETG00000042655"/>
</dbReference>